<sequence>MASFLARRALCQVRPSVHFLRPAYGVRTIRVTAIAQKKGKNDAVVEDLFPEDTSGDLFSDTAAPAAADTAPLTPQASAGTKAAIPDSNRKRTKISPERRSKRFEELASFIKPRIGRKPAFALPKIRHTAWIQLVRFSHTKEELERVAEMFSGWREAGNEELKDEVVELFVRRCEQVQYPDLALKVFGDYAKYQVKLSLPAARNLLHSVHLIHPMDKVMTASALYGVYGLTPVAQDLVSCSMMIVACWKANTKESNEVARALVPSLKSLLEAPEQSSTSSATSTLPSLWVPAHAAWMKWTLKKVDKVLSIQNNGKREAWLVDWRVRNRHLADASHL</sequence>
<keyword evidence="2" id="KW-1185">Reference proteome</keyword>
<protein>
    <submittedName>
        <fullName evidence="1">Uncharacterized protein</fullName>
    </submittedName>
</protein>
<evidence type="ECO:0000313" key="2">
    <source>
        <dbReference type="Proteomes" id="UP000308600"/>
    </source>
</evidence>
<accession>A0ACD3B1V9</accession>
<organism evidence="1 2">
    <name type="scientific">Pluteus cervinus</name>
    <dbReference type="NCBI Taxonomy" id="181527"/>
    <lineage>
        <taxon>Eukaryota</taxon>
        <taxon>Fungi</taxon>
        <taxon>Dikarya</taxon>
        <taxon>Basidiomycota</taxon>
        <taxon>Agaricomycotina</taxon>
        <taxon>Agaricomycetes</taxon>
        <taxon>Agaricomycetidae</taxon>
        <taxon>Agaricales</taxon>
        <taxon>Pluteineae</taxon>
        <taxon>Pluteaceae</taxon>
        <taxon>Pluteus</taxon>
    </lineage>
</organism>
<dbReference type="Proteomes" id="UP000308600">
    <property type="component" value="Unassembled WGS sequence"/>
</dbReference>
<dbReference type="EMBL" id="ML208296">
    <property type="protein sequence ID" value="TFK71592.1"/>
    <property type="molecule type" value="Genomic_DNA"/>
</dbReference>
<reference evidence="1 2" key="1">
    <citation type="journal article" date="2019" name="Nat. Ecol. Evol.">
        <title>Megaphylogeny resolves global patterns of mushroom evolution.</title>
        <authorList>
            <person name="Varga T."/>
            <person name="Krizsan K."/>
            <person name="Foldi C."/>
            <person name="Dima B."/>
            <person name="Sanchez-Garcia M."/>
            <person name="Sanchez-Ramirez S."/>
            <person name="Szollosi G.J."/>
            <person name="Szarkandi J.G."/>
            <person name="Papp V."/>
            <person name="Albert L."/>
            <person name="Andreopoulos W."/>
            <person name="Angelini C."/>
            <person name="Antonin V."/>
            <person name="Barry K.W."/>
            <person name="Bougher N.L."/>
            <person name="Buchanan P."/>
            <person name="Buyck B."/>
            <person name="Bense V."/>
            <person name="Catcheside P."/>
            <person name="Chovatia M."/>
            <person name="Cooper J."/>
            <person name="Damon W."/>
            <person name="Desjardin D."/>
            <person name="Finy P."/>
            <person name="Geml J."/>
            <person name="Haridas S."/>
            <person name="Hughes K."/>
            <person name="Justo A."/>
            <person name="Karasinski D."/>
            <person name="Kautmanova I."/>
            <person name="Kiss B."/>
            <person name="Kocsube S."/>
            <person name="Kotiranta H."/>
            <person name="LaButti K.M."/>
            <person name="Lechner B.E."/>
            <person name="Liimatainen K."/>
            <person name="Lipzen A."/>
            <person name="Lukacs Z."/>
            <person name="Mihaltcheva S."/>
            <person name="Morgado L.N."/>
            <person name="Niskanen T."/>
            <person name="Noordeloos M.E."/>
            <person name="Ohm R.A."/>
            <person name="Ortiz-Santana B."/>
            <person name="Ovrebo C."/>
            <person name="Racz N."/>
            <person name="Riley R."/>
            <person name="Savchenko A."/>
            <person name="Shiryaev A."/>
            <person name="Soop K."/>
            <person name="Spirin V."/>
            <person name="Szebenyi C."/>
            <person name="Tomsovsky M."/>
            <person name="Tulloss R.E."/>
            <person name="Uehling J."/>
            <person name="Grigoriev I.V."/>
            <person name="Vagvolgyi C."/>
            <person name="Papp T."/>
            <person name="Martin F.M."/>
            <person name="Miettinen O."/>
            <person name="Hibbett D.S."/>
            <person name="Nagy L.G."/>
        </authorList>
    </citation>
    <scope>NUCLEOTIDE SEQUENCE [LARGE SCALE GENOMIC DNA]</scope>
    <source>
        <strain evidence="1 2">NL-1719</strain>
    </source>
</reference>
<evidence type="ECO:0000313" key="1">
    <source>
        <dbReference type="EMBL" id="TFK71592.1"/>
    </source>
</evidence>
<name>A0ACD3B1V9_9AGAR</name>
<proteinExistence type="predicted"/>
<gene>
    <name evidence="1" type="ORF">BDN72DRAFT_837489</name>
</gene>